<keyword evidence="4" id="KW-1185">Reference proteome</keyword>
<keyword evidence="2" id="KW-1133">Transmembrane helix</keyword>
<name>A0A8J3YA89_9ACTN</name>
<gene>
    <name evidence="3" type="ORF">Sya03_35760</name>
</gene>
<dbReference type="AlphaFoldDB" id="A0A8J3YA89"/>
<reference evidence="3" key="1">
    <citation type="submission" date="2021-01" db="EMBL/GenBank/DDBJ databases">
        <title>Whole genome shotgun sequence of Spirilliplanes yamanashiensis NBRC 15828.</title>
        <authorList>
            <person name="Komaki H."/>
            <person name="Tamura T."/>
        </authorList>
    </citation>
    <scope>NUCLEOTIDE SEQUENCE</scope>
    <source>
        <strain evidence="3">NBRC 15828</strain>
    </source>
</reference>
<dbReference type="Proteomes" id="UP000652013">
    <property type="component" value="Unassembled WGS sequence"/>
</dbReference>
<feature type="compositionally biased region" description="Basic and acidic residues" evidence="1">
    <location>
        <begin position="110"/>
        <end position="122"/>
    </location>
</feature>
<sequence>MRPHRTDGVSLSFGLIFLAVVAFWAVTRFVTIDLPAVGWLVAGGLLLFGLVGLLSALRSSRRDAVQPPVRAEAAVEPDLGLPPEMHADIVRELMTDPRSRVDDEPVPADRAADRRADGDARP</sequence>
<evidence type="ECO:0000256" key="2">
    <source>
        <dbReference type="SAM" id="Phobius"/>
    </source>
</evidence>
<keyword evidence="2" id="KW-0472">Membrane</keyword>
<feature type="transmembrane region" description="Helical" evidence="2">
    <location>
        <begin position="36"/>
        <end position="57"/>
    </location>
</feature>
<comment type="caution">
    <text evidence="3">The sequence shown here is derived from an EMBL/GenBank/DDBJ whole genome shotgun (WGS) entry which is preliminary data.</text>
</comment>
<evidence type="ECO:0000313" key="4">
    <source>
        <dbReference type="Proteomes" id="UP000652013"/>
    </source>
</evidence>
<dbReference type="EMBL" id="BOOY01000026">
    <property type="protein sequence ID" value="GIJ04224.1"/>
    <property type="molecule type" value="Genomic_DNA"/>
</dbReference>
<accession>A0A8J3YA89</accession>
<keyword evidence="2" id="KW-0812">Transmembrane</keyword>
<evidence type="ECO:0000256" key="1">
    <source>
        <dbReference type="SAM" id="MobiDB-lite"/>
    </source>
</evidence>
<protein>
    <submittedName>
        <fullName evidence="3">Uncharacterized protein</fullName>
    </submittedName>
</protein>
<feature type="transmembrane region" description="Helical" evidence="2">
    <location>
        <begin position="12"/>
        <end position="30"/>
    </location>
</feature>
<organism evidence="3 4">
    <name type="scientific">Spirilliplanes yamanashiensis</name>
    <dbReference type="NCBI Taxonomy" id="42233"/>
    <lineage>
        <taxon>Bacteria</taxon>
        <taxon>Bacillati</taxon>
        <taxon>Actinomycetota</taxon>
        <taxon>Actinomycetes</taxon>
        <taxon>Micromonosporales</taxon>
        <taxon>Micromonosporaceae</taxon>
        <taxon>Spirilliplanes</taxon>
    </lineage>
</organism>
<feature type="region of interest" description="Disordered" evidence="1">
    <location>
        <begin position="95"/>
        <end position="122"/>
    </location>
</feature>
<evidence type="ECO:0000313" key="3">
    <source>
        <dbReference type="EMBL" id="GIJ04224.1"/>
    </source>
</evidence>
<dbReference type="RefSeq" id="WP_239107632.1">
    <property type="nucleotide sequence ID" value="NZ_BAAAGJ010000002.1"/>
</dbReference>
<proteinExistence type="predicted"/>